<gene>
    <name evidence="1" type="ORF">C2G38_2247004</name>
</gene>
<dbReference type="OrthoDB" id="2396187at2759"/>
<protein>
    <submittedName>
        <fullName evidence="1">Uncharacterized protein</fullName>
    </submittedName>
</protein>
<accession>A0A397V1X7</accession>
<proteinExistence type="predicted"/>
<reference evidence="1 2" key="1">
    <citation type="submission" date="2018-06" db="EMBL/GenBank/DDBJ databases">
        <title>Comparative genomics reveals the genomic features of Rhizophagus irregularis, R. cerebriforme, R. diaphanum and Gigaspora rosea, and their symbiotic lifestyle signature.</title>
        <authorList>
            <person name="Morin E."/>
            <person name="San Clemente H."/>
            <person name="Chen E.C.H."/>
            <person name="De La Providencia I."/>
            <person name="Hainaut M."/>
            <person name="Kuo A."/>
            <person name="Kohler A."/>
            <person name="Murat C."/>
            <person name="Tang N."/>
            <person name="Roy S."/>
            <person name="Loubradou J."/>
            <person name="Henrissat B."/>
            <person name="Grigoriev I.V."/>
            <person name="Corradi N."/>
            <person name="Roux C."/>
            <person name="Martin F.M."/>
        </authorList>
    </citation>
    <scope>NUCLEOTIDE SEQUENCE [LARGE SCALE GENOMIC DNA]</scope>
    <source>
        <strain evidence="1 2">DAOM 194757</strain>
    </source>
</reference>
<comment type="caution">
    <text evidence="1">The sequence shown here is derived from an EMBL/GenBank/DDBJ whole genome shotgun (WGS) entry which is preliminary data.</text>
</comment>
<evidence type="ECO:0000313" key="1">
    <source>
        <dbReference type="EMBL" id="RIB16450.1"/>
    </source>
</evidence>
<evidence type="ECO:0000313" key="2">
    <source>
        <dbReference type="Proteomes" id="UP000266673"/>
    </source>
</evidence>
<dbReference type="EMBL" id="QKWP01000675">
    <property type="protein sequence ID" value="RIB16450.1"/>
    <property type="molecule type" value="Genomic_DNA"/>
</dbReference>
<sequence length="82" mass="8948">MEDENLQTFSSIQPSDVPPKYFIKEEAFDKVKYGIFNVNDGLGKKCNARLKVLGGSMSNLISLLLSNHGITQNGVGQDNAAM</sequence>
<keyword evidence="2" id="KW-1185">Reference proteome</keyword>
<organism evidence="1 2">
    <name type="scientific">Gigaspora rosea</name>
    <dbReference type="NCBI Taxonomy" id="44941"/>
    <lineage>
        <taxon>Eukaryota</taxon>
        <taxon>Fungi</taxon>
        <taxon>Fungi incertae sedis</taxon>
        <taxon>Mucoromycota</taxon>
        <taxon>Glomeromycotina</taxon>
        <taxon>Glomeromycetes</taxon>
        <taxon>Diversisporales</taxon>
        <taxon>Gigasporaceae</taxon>
        <taxon>Gigaspora</taxon>
    </lineage>
</organism>
<name>A0A397V1X7_9GLOM</name>
<dbReference type="AlphaFoldDB" id="A0A397V1X7"/>
<dbReference type="Proteomes" id="UP000266673">
    <property type="component" value="Unassembled WGS sequence"/>
</dbReference>